<accession>A0A0A9D011</accession>
<organism evidence="1">
    <name type="scientific">Arundo donax</name>
    <name type="common">Giant reed</name>
    <name type="synonym">Donax arundinaceus</name>
    <dbReference type="NCBI Taxonomy" id="35708"/>
    <lineage>
        <taxon>Eukaryota</taxon>
        <taxon>Viridiplantae</taxon>
        <taxon>Streptophyta</taxon>
        <taxon>Embryophyta</taxon>
        <taxon>Tracheophyta</taxon>
        <taxon>Spermatophyta</taxon>
        <taxon>Magnoliopsida</taxon>
        <taxon>Liliopsida</taxon>
        <taxon>Poales</taxon>
        <taxon>Poaceae</taxon>
        <taxon>PACMAD clade</taxon>
        <taxon>Arundinoideae</taxon>
        <taxon>Arundineae</taxon>
        <taxon>Arundo</taxon>
    </lineage>
</organism>
<evidence type="ECO:0000313" key="1">
    <source>
        <dbReference type="EMBL" id="JAD81136.1"/>
    </source>
</evidence>
<dbReference type="EMBL" id="GBRH01216759">
    <property type="protein sequence ID" value="JAD81136.1"/>
    <property type="molecule type" value="Transcribed_RNA"/>
</dbReference>
<reference evidence="1" key="1">
    <citation type="submission" date="2014-09" db="EMBL/GenBank/DDBJ databases">
        <authorList>
            <person name="Magalhaes I.L.F."/>
            <person name="Oliveira U."/>
            <person name="Santos F.R."/>
            <person name="Vidigal T.H.D.A."/>
            <person name="Brescovit A.D."/>
            <person name="Santos A.J."/>
        </authorList>
    </citation>
    <scope>NUCLEOTIDE SEQUENCE</scope>
    <source>
        <tissue evidence="1">Shoot tissue taken approximately 20 cm above the soil surface</tissue>
    </source>
</reference>
<proteinExistence type="predicted"/>
<protein>
    <submittedName>
        <fullName evidence="1">Uncharacterized protein</fullName>
    </submittedName>
</protein>
<dbReference type="AlphaFoldDB" id="A0A0A9D011"/>
<name>A0A0A9D011_ARUDO</name>
<reference evidence="1" key="2">
    <citation type="journal article" date="2015" name="Data Brief">
        <title>Shoot transcriptome of the giant reed, Arundo donax.</title>
        <authorList>
            <person name="Barrero R.A."/>
            <person name="Guerrero F.D."/>
            <person name="Moolhuijzen P."/>
            <person name="Goolsby J.A."/>
            <person name="Tidwell J."/>
            <person name="Bellgard S.E."/>
            <person name="Bellgard M.I."/>
        </authorList>
    </citation>
    <scope>NUCLEOTIDE SEQUENCE</scope>
    <source>
        <tissue evidence="1">Shoot tissue taken approximately 20 cm above the soil surface</tissue>
    </source>
</reference>
<sequence length="61" mass="7043">MYTAAADQRDPVYVLQCSLVSPRCRPMSAEKPISITERQMMTHPARMKGRRRPIFAVHRSL</sequence>